<accession>A0ABX9SLA5</accession>
<keyword evidence="2" id="KW-1185">Reference proteome</keyword>
<reference evidence="1 2" key="1">
    <citation type="submission" date="2018-10" db="EMBL/GenBank/DDBJ databases">
        <title>Genomic Encyclopedia of Archaeal and Bacterial Type Strains, Phase II (KMG-II): from individual species to whole genera.</title>
        <authorList>
            <person name="Goeker M."/>
        </authorList>
    </citation>
    <scope>NUCLEOTIDE SEQUENCE [LARGE SCALE GENOMIC DNA]</scope>
    <source>
        <strain evidence="1 2">DSM 15149</strain>
    </source>
</reference>
<sequence length="168" mass="19612">MIYGLPDEFAVTYEVCESSEDEYWQYGIFNFVIDDVIVPAIGSNYTLHMVINHLKDSLMEFPLCKKIDTSLLSKNKEIMEFIAHSHHILLDTDDDDGLEFPEMEQQGIDLTPVEFTDVGFYIFYYITSNSEDEFIIYTCDRGLTVEIKRLKKNTVKNVIEQLPRFKNI</sequence>
<comment type="caution">
    <text evidence="1">The sequence shown here is derived from an EMBL/GenBank/DDBJ whole genome shotgun (WGS) entry which is preliminary data.</text>
</comment>
<dbReference type="Pfam" id="PF15593">
    <property type="entry name" value="Imm42"/>
    <property type="match status" value="1"/>
</dbReference>
<proteinExistence type="predicted"/>
<dbReference type="EMBL" id="RBLJ01000003">
    <property type="protein sequence ID" value="RKS58123.1"/>
    <property type="molecule type" value="Genomic_DNA"/>
</dbReference>
<evidence type="ECO:0000313" key="1">
    <source>
        <dbReference type="EMBL" id="RKS58123.1"/>
    </source>
</evidence>
<evidence type="ECO:0000313" key="2">
    <source>
        <dbReference type="Proteomes" id="UP000280955"/>
    </source>
</evidence>
<name>A0ABX9SLA5_9GAMM</name>
<dbReference type="InterPro" id="IPR028958">
    <property type="entry name" value="Imm42"/>
</dbReference>
<organism evidence="1 2">
    <name type="scientific">Photorhabdus asymbiotica</name>
    <dbReference type="NCBI Taxonomy" id="291112"/>
    <lineage>
        <taxon>Bacteria</taxon>
        <taxon>Pseudomonadati</taxon>
        <taxon>Pseudomonadota</taxon>
        <taxon>Gammaproteobacteria</taxon>
        <taxon>Enterobacterales</taxon>
        <taxon>Morganellaceae</taxon>
        <taxon>Photorhabdus</taxon>
    </lineage>
</organism>
<gene>
    <name evidence="1" type="ORF">BDD30_2961</name>
</gene>
<protein>
    <submittedName>
        <fullName evidence="1">Immunity protein 42 of polymorphic toxin system</fullName>
    </submittedName>
</protein>
<dbReference type="Proteomes" id="UP000280955">
    <property type="component" value="Unassembled WGS sequence"/>
</dbReference>
<dbReference type="RefSeq" id="WP_012776639.1">
    <property type="nucleotide sequence ID" value="NC_012962.1"/>
</dbReference>